<protein>
    <recommendedName>
        <fullName evidence="2">CRISPR type III-associated protein domain-containing protein</fullName>
    </recommendedName>
</protein>
<name>A0A2K1PGC0_9BACT</name>
<dbReference type="Pfam" id="PF03787">
    <property type="entry name" value="RAMPs"/>
    <property type="match status" value="1"/>
</dbReference>
<reference evidence="3 4" key="1">
    <citation type="submission" date="2013-12" db="EMBL/GenBank/DDBJ databases">
        <title>Comparative genomics of Petrotoga isolates.</title>
        <authorList>
            <person name="Nesbo C.L."/>
            <person name="Charchuk R."/>
            <person name="Chow K."/>
        </authorList>
    </citation>
    <scope>NUCLEOTIDE SEQUENCE [LARGE SCALE GENOMIC DNA]</scope>
    <source>
        <strain evidence="3 4">DSM 10691</strain>
    </source>
</reference>
<dbReference type="EMBL" id="AZRM01000010">
    <property type="protein sequence ID" value="PNS01833.1"/>
    <property type="molecule type" value="Genomic_DNA"/>
</dbReference>
<comment type="caution">
    <text evidence="3">The sequence shown here is derived from an EMBL/GenBank/DDBJ whole genome shotgun (WGS) entry which is preliminary data.</text>
</comment>
<dbReference type="InterPro" id="IPR007522">
    <property type="entry name" value="CRISPR-assoc_prot_TM1795"/>
</dbReference>
<organism evidence="3 4">
    <name type="scientific">Petrotoga miotherma DSM 10691</name>
    <dbReference type="NCBI Taxonomy" id="1434326"/>
    <lineage>
        <taxon>Bacteria</taxon>
        <taxon>Thermotogati</taxon>
        <taxon>Thermotogota</taxon>
        <taxon>Thermotogae</taxon>
        <taxon>Petrotogales</taxon>
        <taxon>Petrotogaceae</taxon>
        <taxon>Petrotoga</taxon>
    </lineage>
</organism>
<keyword evidence="1" id="KW-0051">Antiviral defense</keyword>
<dbReference type="InterPro" id="IPR005537">
    <property type="entry name" value="RAMP_III_fam"/>
</dbReference>
<dbReference type="RefSeq" id="WP_103078210.1">
    <property type="nucleotide sequence ID" value="NZ_AZRM01000010.1"/>
</dbReference>
<dbReference type="NCBIfam" id="TIGR01894">
    <property type="entry name" value="cas_TM1795_cmr1"/>
    <property type="match status" value="1"/>
</dbReference>
<proteinExistence type="predicted"/>
<evidence type="ECO:0000256" key="1">
    <source>
        <dbReference type="ARBA" id="ARBA00023118"/>
    </source>
</evidence>
<sequence>MEEFSVTIKPLTPIWTGDASGKSSTLRETGIIGSLRWWYEALIRGLGGYACDPTNESLRCKLEHDKFNKALKSGKTMSEALNEQICSACQLFGCTGWSRKFKLEIETVEKGCAPFVIEEIPNARFPFFLGYYNSERAKEYVNNGGLMGKYKLRFIIEDANKVDLLKNLFTLASSWGLGAGVQKGFGVVDVEEKLELSKTTFPRQAESDHLVPYTVPLPRLDQFFFYKIPINPNFINQILKLIGSSSYKSIKDLKDNEPLGEEVFSSYPYLPTSPWVRNKIRSLFRDKFKNNQVLRHLLMGFISNKNIKPIHKDCWEHSIEKDKKDGEKYYCEVCKKGNITKDQIIGKTGSKIFVSHIYNKNAYKNNQEPKWEMRIWGWLPEIPKKINVSRKEIKQLLQVKFKDEDFWKQTFDFIENPVLIESIQEKWDLDPTLLINNRGVFYE</sequence>
<dbReference type="AlphaFoldDB" id="A0A2K1PGC0"/>
<keyword evidence="4" id="KW-1185">Reference proteome</keyword>
<accession>A0A2K1PGC0</accession>
<dbReference type="Proteomes" id="UP000236199">
    <property type="component" value="Unassembled WGS sequence"/>
</dbReference>
<gene>
    <name evidence="3" type="ORF">X928_01885</name>
</gene>
<evidence type="ECO:0000259" key="2">
    <source>
        <dbReference type="Pfam" id="PF03787"/>
    </source>
</evidence>
<evidence type="ECO:0000313" key="4">
    <source>
        <dbReference type="Proteomes" id="UP000236199"/>
    </source>
</evidence>
<feature type="domain" description="CRISPR type III-associated protein" evidence="2">
    <location>
        <begin position="7"/>
        <end position="188"/>
    </location>
</feature>
<dbReference type="GO" id="GO:0051607">
    <property type="term" value="P:defense response to virus"/>
    <property type="evidence" value="ECO:0007669"/>
    <property type="project" value="UniProtKB-KW"/>
</dbReference>
<dbReference type="OrthoDB" id="48049at2"/>
<evidence type="ECO:0000313" key="3">
    <source>
        <dbReference type="EMBL" id="PNS01833.1"/>
    </source>
</evidence>